<evidence type="ECO:0000313" key="12">
    <source>
        <dbReference type="Proteomes" id="UP000298061"/>
    </source>
</evidence>
<dbReference type="Pfam" id="PF00349">
    <property type="entry name" value="Hexokinase_1"/>
    <property type="match status" value="1"/>
</dbReference>
<evidence type="ECO:0000256" key="2">
    <source>
        <dbReference type="ARBA" id="ARBA00009225"/>
    </source>
</evidence>
<dbReference type="SUPFAM" id="SSF53067">
    <property type="entry name" value="Actin-like ATPase domain"/>
    <property type="match status" value="2"/>
</dbReference>
<keyword evidence="7 8" id="KW-0324">Glycolysis</keyword>
<keyword evidence="5 8" id="KW-0418">Kinase</keyword>
<dbReference type="InterPro" id="IPR043129">
    <property type="entry name" value="ATPase_NBD"/>
</dbReference>
<dbReference type="Pfam" id="PF03727">
    <property type="entry name" value="Hexokinase_2"/>
    <property type="match status" value="1"/>
</dbReference>
<comment type="similarity">
    <text evidence="2 8">Belongs to the hexokinase family.</text>
</comment>
<dbReference type="UniPathway" id="UPA00109">
    <property type="reaction ID" value="UER00180"/>
</dbReference>
<keyword evidence="3 8" id="KW-0808">Transferase</keyword>
<evidence type="ECO:0000256" key="7">
    <source>
        <dbReference type="ARBA" id="ARBA00023152"/>
    </source>
</evidence>
<dbReference type="InterPro" id="IPR022673">
    <property type="entry name" value="Hexokinase_C"/>
</dbReference>
<dbReference type="GO" id="GO:0001678">
    <property type="term" value="P:intracellular glucose homeostasis"/>
    <property type="evidence" value="ECO:0007669"/>
    <property type="project" value="InterPro"/>
</dbReference>
<dbReference type="PRINTS" id="PR00475">
    <property type="entry name" value="HEXOKINASE"/>
</dbReference>
<feature type="non-terminal residue" evidence="11">
    <location>
        <position position="365"/>
    </location>
</feature>
<evidence type="ECO:0000259" key="9">
    <source>
        <dbReference type="Pfam" id="PF00349"/>
    </source>
</evidence>
<keyword evidence="4 8" id="KW-0547">Nucleotide-binding</keyword>
<evidence type="ECO:0000256" key="4">
    <source>
        <dbReference type="ARBA" id="ARBA00022741"/>
    </source>
</evidence>
<dbReference type="GO" id="GO:0005829">
    <property type="term" value="C:cytosol"/>
    <property type="evidence" value="ECO:0007669"/>
    <property type="project" value="TreeGrafter"/>
</dbReference>
<dbReference type="PROSITE" id="PS51748">
    <property type="entry name" value="HEXOKINASE_2"/>
    <property type="match status" value="1"/>
</dbReference>
<organism evidence="11 12">
    <name type="scientific">Hericium alpestre</name>
    <dbReference type="NCBI Taxonomy" id="135208"/>
    <lineage>
        <taxon>Eukaryota</taxon>
        <taxon>Fungi</taxon>
        <taxon>Dikarya</taxon>
        <taxon>Basidiomycota</taxon>
        <taxon>Agaricomycotina</taxon>
        <taxon>Agaricomycetes</taxon>
        <taxon>Russulales</taxon>
        <taxon>Hericiaceae</taxon>
        <taxon>Hericium</taxon>
    </lineage>
</organism>
<comment type="caution">
    <text evidence="11">The sequence shown here is derived from an EMBL/GenBank/DDBJ whole genome shotgun (WGS) entry which is preliminary data.</text>
</comment>
<dbReference type="STRING" id="135208.A0A4Y9ZGT5"/>
<dbReference type="Proteomes" id="UP000298061">
    <property type="component" value="Unassembled WGS sequence"/>
</dbReference>
<dbReference type="PANTHER" id="PTHR19443:SF30">
    <property type="entry name" value="GLUCOKINASE-1-RELATED"/>
    <property type="match status" value="1"/>
</dbReference>
<evidence type="ECO:0000256" key="6">
    <source>
        <dbReference type="ARBA" id="ARBA00022840"/>
    </source>
</evidence>
<dbReference type="GO" id="GO:0006096">
    <property type="term" value="P:glycolytic process"/>
    <property type="evidence" value="ECO:0007669"/>
    <property type="project" value="UniProtKB-UniPathway"/>
</dbReference>
<dbReference type="GO" id="GO:0006006">
    <property type="term" value="P:glucose metabolic process"/>
    <property type="evidence" value="ECO:0007669"/>
    <property type="project" value="TreeGrafter"/>
</dbReference>
<dbReference type="InterPro" id="IPR022672">
    <property type="entry name" value="Hexokinase_N"/>
</dbReference>
<comment type="pathway">
    <text evidence="1">Carbohydrate degradation; glycolysis; D-glyceraldehyde 3-phosphate and glycerone phosphate from D-glucose: step 1/4.</text>
</comment>
<dbReference type="InterPro" id="IPR001312">
    <property type="entry name" value="Hexokinase"/>
</dbReference>
<dbReference type="GO" id="GO:0008865">
    <property type="term" value="F:fructokinase activity"/>
    <property type="evidence" value="ECO:0007669"/>
    <property type="project" value="TreeGrafter"/>
</dbReference>
<dbReference type="GO" id="GO:0005524">
    <property type="term" value="F:ATP binding"/>
    <property type="evidence" value="ECO:0007669"/>
    <property type="project" value="UniProtKB-UniRule"/>
</dbReference>
<protein>
    <recommendedName>
        <fullName evidence="8">Phosphotransferase</fullName>
        <ecNumber evidence="8">2.7.1.-</ecNumber>
    </recommendedName>
</protein>
<dbReference type="PANTHER" id="PTHR19443">
    <property type="entry name" value="HEXOKINASE"/>
    <property type="match status" value="1"/>
</dbReference>
<dbReference type="AlphaFoldDB" id="A0A4Y9ZGT5"/>
<evidence type="ECO:0000313" key="11">
    <source>
        <dbReference type="EMBL" id="TFY73041.1"/>
    </source>
</evidence>
<dbReference type="GO" id="GO:0005739">
    <property type="term" value="C:mitochondrion"/>
    <property type="evidence" value="ECO:0007669"/>
    <property type="project" value="TreeGrafter"/>
</dbReference>
<evidence type="ECO:0000256" key="3">
    <source>
        <dbReference type="ARBA" id="ARBA00022679"/>
    </source>
</evidence>
<dbReference type="FunFam" id="3.30.420.40:FF:000034">
    <property type="entry name" value="Phosphotransferase"/>
    <property type="match status" value="1"/>
</dbReference>
<dbReference type="OrthoDB" id="419537at2759"/>
<evidence type="ECO:0000256" key="1">
    <source>
        <dbReference type="ARBA" id="ARBA00004888"/>
    </source>
</evidence>
<dbReference type="EMBL" id="SFCI01003411">
    <property type="protein sequence ID" value="TFY73041.1"/>
    <property type="molecule type" value="Genomic_DNA"/>
</dbReference>
<dbReference type="Gene3D" id="3.40.367.20">
    <property type="match status" value="1"/>
</dbReference>
<evidence type="ECO:0000256" key="5">
    <source>
        <dbReference type="ARBA" id="ARBA00022777"/>
    </source>
</evidence>
<keyword evidence="6 8" id="KW-0067">ATP-binding</keyword>
<keyword evidence="12" id="KW-1185">Reference proteome</keyword>
<evidence type="ECO:0000259" key="10">
    <source>
        <dbReference type="Pfam" id="PF03727"/>
    </source>
</evidence>
<dbReference type="Gene3D" id="3.30.420.40">
    <property type="match status" value="1"/>
</dbReference>
<name>A0A4Y9ZGT5_9AGAM</name>
<feature type="domain" description="Hexokinase C-terminal" evidence="10">
    <location>
        <begin position="229"/>
        <end position="354"/>
    </location>
</feature>
<reference evidence="11 12" key="1">
    <citation type="submission" date="2019-02" db="EMBL/GenBank/DDBJ databases">
        <title>Genome sequencing of the rare red list fungi Hericium alpestre (H. flagellum).</title>
        <authorList>
            <person name="Buettner E."/>
            <person name="Kellner H."/>
        </authorList>
    </citation>
    <scope>NUCLEOTIDE SEQUENCE [LARGE SCALE GENOMIC DNA]</scope>
    <source>
        <strain evidence="11 12">DSM 108284</strain>
    </source>
</reference>
<dbReference type="GO" id="GO:0005536">
    <property type="term" value="F:D-glucose binding"/>
    <property type="evidence" value="ECO:0007669"/>
    <property type="project" value="InterPro"/>
</dbReference>
<sequence>MPSTTALFRSKPDTIKDILLDIEEHFELNEETLKTITSQFLTDFNLGLGEYGKAMAMIPTFVHGVPDGTETGTFLALDLGGTNLRVCQVELYGDKTFSLRQQKYKVSEALKTGEVTVLFDYLADSVDAFLTSSPTSAPNFVPGTPVIEGDPLPLGLTFSFPVEQTALDQGYLLTWTKGFAAKKAVGNDVVKLLQDAFDRKHLHVKCVSLVNDTVGALLSRAYTGGSCVLGAIFGTGTNGAYVEQVSNIHKLRNNPVYKKGGEMIINTEWGAFNNSRTVLPTTPFDNKVDRESINPHKQAFEKYISGMYLGEIVRNILLALIDAAPHPILFKGKASEHVNKHYGLDTEILSLMEDAWESKPDGPPH</sequence>
<dbReference type="GO" id="GO:0004340">
    <property type="term" value="F:glucokinase activity"/>
    <property type="evidence" value="ECO:0007669"/>
    <property type="project" value="TreeGrafter"/>
</dbReference>
<evidence type="ECO:0000256" key="8">
    <source>
        <dbReference type="RuleBase" id="RU362007"/>
    </source>
</evidence>
<proteinExistence type="inferred from homology"/>
<gene>
    <name evidence="11" type="ORF">EWM64_g10971</name>
</gene>
<feature type="domain" description="Hexokinase N-terminal" evidence="9">
    <location>
        <begin position="21"/>
        <end position="222"/>
    </location>
</feature>
<accession>A0A4Y9ZGT5</accession>
<dbReference type="EC" id="2.7.1.-" evidence="8"/>